<organism evidence="1 2">
    <name type="scientific">Leptospira weilii serovar Topaz str. LT2116</name>
    <dbReference type="NCBI Taxonomy" id="1088540"/>
    <lineage>
        <taxon>Bacteria</taxon>
        <taxon>Pseudomonadati</taxon>
        <taxon>Spirochaetota</taxon>
        <taxon>Spirochaetia</taxon>
        <taxon>Leptospirales</taxon>
        <taxon>Leptospiraceae</taxon>
        <taxon>Leptospira</taxon>
    </lineage>
</organism>
<sequence>MEPRRAGRAVLQNTYFFTTPSVIESMNMGLRKLSRMRDRFRTMNQFSIIFGDRLKLNSF</sequence>
<dbReference type="EMBL" id="AHOR02000004">
    <property type="protein sequence ID" value="EMF84329.1"/>
    <property type="molecule type" value="Genomic_DNA"/>
</dbReference>
<reference evidence="1 2" key="1">
    <citation type="submission" date="2013-01" db="EMBL/GenBank/DDBJ databases">
        <authorList>
            <person name="Harkins D.M."/>
            <person name="Durkin A.S."/>
            <person name="Brinkac L.M."/>
            <person name="Haft D.H."/>
            <person name="Selengut J.D."/>
            <person name="Sanka R."/>
            <person name="DePew J."/>
            <person name="Purushe J."/>
            <person name="Tulsiani S.M."/>
            <person name="Graham G.C."/>
            <person name="Burns M.-A."/>
            <person name="Dohnt M.F."/>
            <person name="Smythe L.D."/>
            <person name="McKay D.B."/>
            <person name="Craig S.B."/>
            <person name="Vinetz J.M."/>
            <person name="Sutton G.G."/>
            <person name="Nierman W.C."/>
            <person name="Fouts D.E."/>
        </authorList>
    </citation>
    <scope>NUCLEOTIDE SEQUENCE [LARGE SCALE GENOMIC DNA]</scope>
    <source>
        <strain evidence="1 2">LT2116</strain>
    </source>
</reference>
<dbReference type="AlphaFoldDB" id="M3GEK5"/>
<protein>
    <submittedName>
        <fullName evidence="1">Uncharacterized protein</fullName>
    </submittedName>
</protein>
<comment type="caution">
    <text evidence="1">The sequence shown here is derived from an EMBL/GenBank/DDBJ whole genome shotgun (WGS) entry which is preliminary data.</text>
</comment>
<dbReference type="Proteomes" id="UP000011770">
    <property type="component" value="Unassembled WGS sequence"/>
</dbReference>
<gene>
    <name evidence="1" type="ORF">LEP1GSC188_0363</name>
</gene>
<evidence type="ECO:0000313" key="2">
    <source>
        <dbReference type="Proteomes" id="UP000011770"/>
    </source>
</evidence>
<proteinExistence type="predicted"/>
<accession>M3GEK5</accession>
<name>M3GEK5_9LEPT</name>
<evidence type="ECO:0000313" key="1">
    <source>
        <dbReference type="EMBL" id="EMF84329.1"/>
    </source>
</evidence>